<reference evidence="1" key="1">
    <citation type="submission" date="2023-04" db="EMBL/GenBank/DDBJ databases">
        <title>Draft Genome sequencing of Naganishia species isolated from polar environments using Oxford Nanopore Technology.</title>
        <authorList>
            <person name="Leo P."/>
            <person name="Venkateswaran K."/>
        </authorList>
    </citation>
    <scope>NUCLEOTIDE SEQUENCE</scope>
    <source>
        <strain evidence="1">MNA-CCFEE 5425</strain>
    </source>
</reference>
<evidence type="ECO:0000313" key="2">
    <source>
        <dbReference type="Proteomes" id="UP001243375"/>
    </source>
</evidence>
<name>A0ACC2XC36_9TREE</name>
<sequence>MQPGPAITDSHAKRSVEQEQGRRVKRVRQSRRPAEEGAGQQGTLSIHANGDSNPHVSSTAGNRSAGVPTVHRHHSHLRERGAGGRETRTTNLLRQASMRRRNVWDDLDDLSSGERAPPPAFGAVSGATGRGLPGASPLAREVVHEGTGDTLSNARAVTNGTGVPAMENGDALPMHPDMDPNDPPPPFPETEEGGQQRAERTLVPPRSPPPSFEFAVAQLQVNATTTERPRRGSTVSSASSASSMIAYGPPTEMQSRVMEERQAWERDLSEGFSLEERLERAAQRAKLFERDDQPTSGIVVKSEPVSDAAIGGSTTHATAMGAGEPVSRFSKEEKGKGKEVEEGVNGIDDVGAAEPVKTVATPQEMPSVEQVPLPDTRAHESKPTKLEGKPSRSYIKQSSARLSESREPLSPGKNDSSQMESKVVSAYSICNLMVY</sequence>
<dbReference type="Proteomes" id="UP001243375">
    <property type="component" value="Unassembled WGS sequence"/>
</dbReference>
<protein>
    <submittedName>
        <fullName evidence="1">Uncharacterized protein</fullName>
    </submittedName>
</protein>
<organism evidence="1 2">
    <name type="scientific">Naganishia vaughanmartiniae</name>
    <dbReference type="NCBI Taxonomy" id="1424756"/>
    <lineage>
        <taxon>Eukaryota</taxon>
        <taxon>Fungi</taxon>
        <taxon>Dikarya</taxon>
        <taxon>Basidiomycota</taxon>
        <taxon>Agaricomycotina</taxon>
        <taxon>Tremellomycetes</taxon>
        <taxon>Filobasidiales</taxon>
        <taxon>Filobasidiaceae</taxon>
        <taxon>Naganishia</taxon>
    </lineage>
</organism>
<comment type="caution">
    <text evidence="1">The sequence shown here is derived from an EMBL/GenBank/DDBJ whole genome shotgun (WGS) entry which is preliminary data.</text>
</comment>
<gene>
    <name evidence="1" type="ORF">QFC22_002867</name>
</gene>
<keyword evidence="2" id="KW-1185">Reference proteome</keyword>
<evidence type="ECO:0000313" key="1">
    <source>
        <dbReference type="EMBL" id="KAJ9120931.1"/>
    </source>
</evidence>
<proteinExistence type="predicted"/>
<accession>A0ACC2XC36</accession>
<dbReference type="EMBL" id="JASBWU010000006">
    <property type="protein sequence ID" value="KAJ9120931.1"/>
    <property type="molecule type" value="Genomic_DNA"/>
</dbReference>